<dbReference type="STRING" id="151549.A0A4C1UHK5"/>
<dbReference type="OrthoDB" id="410104at2759"/>
<dbReference type="PANTHER" id="PTHR47027">
    <property type="entry name" value="REVERSE TRANSCRIPTASE DOMAIN-CONTAINING PROTEIN"/>
    <property type="match status" value="1"/>
</dbReference>
<dbReference type="Proteomes" id="UP000299102">
    <property type="component" value="Unassembled WGS sequence"/>
</dbReference>
<dbReference type="EMBL" id="BGZK01000172">
    <property type="protein sequence ID" value="GBP25799.1"/>
    <property type="molecule type" value="Genomic_DNA"/>
</dbReference>
<proteinExistence type="predicted"/>
<organism evidence="1 2">
    <name type="scientific">Eumeta variegata</name>
    <name type="common">Bagworm moth</name>
    <name type="synonym">Eumeta japonica</name>
    <dbReference type="NCBI Taxonomy" id="151549"/>
    <lineage>
        <taxon>Eukaryota</taxon>
        <taxon>Metazoa</taxon>
        <taxon>Ecdysozoa</taxon>
        <taxon>Arthropoda</taxon>
        <taxon>Hexapoda</taxon>
        <taxon>Insecta</taxon>
        <taxon>Pterygota</taxon>
        <taxon>Neoptera</taxon>
        <taxon>Endopterygota</taxon>
        <taxon>Lepidoptera</taxon>
        <taxon>Glossata</taxon>
        <taxon>Ditrysia</taxon>
        <taxon>Tineoidea</taxon>
        <taxon>Psychidae</taxon>
        <taxon>Oiketicinae</taxon>
        <taxon>Eumeta</taxon>
    </lineage>
</organism>
<keyword evidence="2" id="KW-1185">Reference proteome</keyword>
<evidence type="ECO:0000313" key="1">
    <source>
        <dbReference type="EMBL" id="GBP25799.1"/>
    </source>
</evidence>
<gene>
    <name evidence="1" type="ORF">EVAR_94818_1</name>
</gene>
<dbReference type="AlphaFoldDB" id="A0A4C1UHK5"/>
<reference evidence="1 2" key="1">
    <citation type="journal article" date="2019" name="Commun. Biol.">
        <title>The bagworm genome reveals a unique fibroin gene that provides high tensile strength.</title>
        <authorList>
            <person name="Kono N."/>
            <person name="Nakamura H."/>
            <person name="Ohtoshi R."/>
            <person name="Tomita M."/>
            <person name="Numata K."/>
            <person name="Arakawa K."/>
        </authorList>
    </citation>
    <scope>NUCLEOTIDE SEQUENCE [LARGE SCALE GENOMIC DNA]</scope>
</reference>
<name>A0A4C1UHK5_EUMVA</name>
<dbReference type="PANTHER" id="PTHR47027:SF20">
    <property type="entry name" value="REVERSE TRANSCRIPTASE-LIKE PROTEIN WITH RNA-DIRECTED DNA POLYMERASE DOMAIN"/>
    <property type="match status" value="1"/>
</dbReference>
<accession>A0A4C1UHK5</accession>
<comment type="caution">
    <text evidence="1">The sequence shown here is derived from an EMBL/GenBank/DDBJ whole genome shotgun (WGS) entry which is preliminary data.</text>
</comment>
<protein>
    <submittedName>
        <fullName evidence="1">Uncharacterized transposon-derived protein F52C9.6</fullName>
    </submittedName>
</protein>
<evidence type="ECO:0000313" key="2">
    <source>
        <dbReference type="Proteomes" id="UP000299102"/>
    </source>
</evidence>
<sequence>MREEVKSRITNGWRSYWSLKEPMRDKKLHVNIKRKLFNICILPVFTYGCQSWTLTKEITNKLAIYQYAMERNMLSVKRSDKLRNCAIRYKTSTRDITLKVRKLKWRCTGHMIRGHGKWNKKGTRWYPREGKRKRGRPQKRWDDDIREVAGAMWNRVAPDRSEWKRLEEAFADGKQIFRKSPKNNFLVTYKKIFIFRFYI</sequence>